<evidence type="ECO:0000256" key="3">
    <source>
        <dbReference type="ARBA" id="ARBA00007667"/>
    </source>
</evidence>
<sequence length="517" mass="57225">MKNALISVSDKTGIVEFAQGLISVGYSIISTGGTYKKLQENGITVTEIDEVTGFPEILDGRVKTLHPKVHAGLLAKRSDSKHMETLKNMGIETIDLVCVNLYPFKETISKEDVKLADAIEQIDIGGPSMLRSASKNFESVYVVTDKNDYSTVLNEIKKASDDQITYRQLLAAKAFRHTAEYDGIISSYLTDISTEEFPESKTIPLEFKQSLRYGENSHQLAAFYKNSMPTEYSIASAQQLHGKELSFNNIRDADAAIRIVSDFDMPCVVALKHMNPCGIGTDSDDIYSAWKKAYEADTMSIFGGIVVVNREVDERIANEMHKIFLEIVIAPSFSTEALEILESKKNIRLLTLDFDKASQADKFDYTSVLGGLLMQERDTTIDSLDDFEVVTKKQPTDEELNALLFGQKVVKHVKSNAIVVTTTDMTLGIGAGQMNRIGSVKIAITQAEDTFKDNQKCPLILASDAFFPMDDCVKYAAEHGITAIVQPGGSIHDQDSIDMADKYGIAMVCTGRRHFKH</sequence>
<dbReference type="PIRSF" id="PIRSF000414">
    <property type="entry name" value="AICARFT_IMPCHas"/>
    <property type="match status" value="1"/>
</dbReference>
<comment type="catalytic activity">
    <reaction evidence="8">
        <text>IMP + H2O = 5-formamido-1-(5-phospho-D-ribosyl)imidazole-4-carboxamide</text>
        <dbReference type="Rhea" id="RHEA:18445"/>
        <dbReference type="ChEBI" id="CHEBI:15377"/>
        <dbReference type="ChEBI" id="CHEBI:58053"/>
        <dbReference type="ChEBI" id="CHEBI:58467"/>
        <dbReference type="EC" id="3.5.4.10"/>
    </reaction>
</comment>
<comment type="catalytic activity">
    <reaction evidence="8">
        <text>(6R)-10-formyltetrahydrofolate + 5-amino-1-(5-phospho-beta-D-ribosyl)imidazole-4-carboxamide = 5-formamido-1-(5-phospho-D-ribosyl)imidazole-4-carboxamide + (6S)-5,6,7,8-tetrahydrofolate</text>
        <dbReference type="Rhea" id="RHEA:22192"/>
        <dbReference type="ChEBI" id="CHEBI:57453"/>
        <dbReference type="ChEBI" id="CHEBI:58467"/>
        <dbReference type="ChEBI" id="CHEBI:58475"/>
        <dbReference type="ChEBI" id="CHEBI:195366"/>
        <dbReference type="EC" id="2.1.2.3"/>
    </reaction>
</comment>
<dbReference type="SMART" id="SM00851">
    <property type="entry name" value="MGS"/>
    <property type="match status" value="1"/>
</dbReference>
<dbReference type="SMART" id="SM00798">
    <property type="entry name" value="AICARFT_IMPCHas"/>
    <property type="match status" value="1"/>
</dbReference>
<dbReference type="CDD" id="cd01421">
    <property type="entry name" value="IMPCH"/>
    <property type="match status" value="1"/>
</dbReference>
<evidence type="ECO:0000313" key="11">
    <source>
        <dbReference type="Proteomes" id="UP001597251"/>
    </source>
</evidence>
<accession>A0ABW4BR31</accession>
<comment type="pathway">
    <text evidence="2 8">Purine metabolism; IMP biosynthesis via de novo pathway; 5-formamido-1-(5-phospho-D-ribosyl)imidazole-4-carboxamide from 5-amino-1-(5-phospho-D-ribosyl)imidazole-4-carboxamide (10-formyl THF route): step 1/1.</text>
</comment>
<feature type="domain" description="MGS-like" evidence="9">
    <location>
        <begin position="1"/>
        <end position="144"/>
    </location>
</feature>
<evidence type="ECO:0000256" key="4">
    <source>
        <dbReference type="ARBA" id="ARBA00022679"/>
    </source>
</evidence>
<evidence type="ECO:0000259" key="9">
    <source>
        <dbReference type="PROSITE" id="PS51855"/>
    </source>
</evidence>
<dbReference type="GO" id="GO:0004643">
    <property type="term" value="F:phosphoribosylaminoimidazolecarboxamide formyltransferase activity"/>
    <property type="evidence" value="ECO:0007669"/>
    <property type="project" value="UniProtKB-EC"/>
</dbReference>
<dbReference type="InterPro" id="IPR016193">
    <property type="entry name" value="Cytidine_deaminase-like"/>
</dbReference>
<dbReference type="RefSeq" id="WP_125675791.1">
    <property type="nucleotide sequence ID" value="NZ_JBHTOI010000002.1"/>
</dbReference>
<keyword evidence="7 8" id="KW-0511">Multifunctional enzyme</keyword>
<reference evidence="11" key="1">
    <citation type="journal article" date="2019" name="Int. J. Syst. Evol. Microbiol.">
        <title>The Global Catalogue of Microorganisms (GCM) 10K type strain sequencing project: providing services to taxonomists for standard genome sequencing and annotation.</title>
        <authorList>
            <consortium name="The Broad Institute Genomics Platform"/>
            <consortium name="The Broad Institute Genome Sequencing Center for Infectious Disease"/>
            <person name="Wu L."/>
            <person name="Ma J."/>
        </authorList>
    </citation>
    <scope>NUCLEOTIDE SEQUENCE [LARGE SCALE GENOMIC DNA]</scope>
    <source>
        <strain evidence="11">CCM 8936</strain>
    </source>
</reference>
<keyword evidence="4 8" id="KW-0808">Transferase</keyword>
<dbReference type="EC" id="3.5.4.10" evidence="8"/>
<dbReference type="PANTHER" id="PTHR11692">
    <property type="entry name" value="BIFUNCTIONAL PURINE BIOSYNTHESIS PROTEIN PURH"/>
    <property type="match status" value="1"/>
</dbReference>
<dbReference type="EMBL" id="JBHTOI010000002">
    <property type="protein sequence ID" value="MFD1417250.1"/>
    <property type="molecule type" value="Genomic_DNA"/>
</dbReference>
<comment type="similarity">
    <text evidence="3 8">Belongs to the PurH family.</text>
</comment>
<dbReference type="SUPFAM" id="SSF53927">
    <property type="entry name" value="Cytidine deaminase-like"/>
    <property type="match status" value="1"/>
</dbReference>
<organism evidence="10 11">
    <name type="scientific">Companilactobacillus keshanensis</name>
    <dbReference type="NCBI Taxonomy" id="2486003"/>
    <lineage>
        <taxon>Bacteria</taxon>
        <taxon>Bacillati</taxon>
        <taxon>Bacillota</taxon>
        <taxon>Bacilli</taxon>
        <taxon>Lactobacillales</taxon>
        <taxon>Lactobacillaceae</taxon>
        <taxon>Companilactobacillus</taxon>
    </lineage>
</organism>
<dbReference type="InterPro" id="IPR036914">
    <property type="entry name" value="MGS-like_dom_sf"/>
</dbReference>
<evidence type="ECO:0000256" key="6">
    <source>
        <dbReference type="ARBA" id="ARBA00022801"/>
    </source>
</evidence>
<dbReference type="InterPro" id="IPR002695">
    <property type="entry name" value="PurH-like"/>
</dbReference>
<evidence type="ECO:0000256" key="2">
    <source>
        <dbReference type="ARBA" id="ARBA00004954"/>
    </source>
</evidence>
<dbReference type="GO" id="GO:0003937">
    <property type="term" value="F:IMP cyclohydrolase activity"/>
    <property type="evidence" value="ECO:0007669"/>
    <property type="project" value="UniProtKB-EC"/>
</dbReference>
<proteinExistence type="inferred from homology"/>
<dbReference type="Gene3D" id="3.40.50.1380">
    <property type="entry name" value="Methylglyoxal synthase-like domain"/>
    <property type="match status" value="1"/>
</dbReference>
<evidence type="ECO:0000256" key="8">
    <source>
        <dbReference type="HAMAP-Rule" id="MF_00139"/>
    </source>
</evidence>
<dbReference type="InterPro" id="IPR011607">
    <property type="entry name" value="MGS-like_dom"/>
</dbReference>
<keyword evidence="11" id="KW-1185">Reference proteome</keyword>
<evidence type="ECO:0000256" key="1">
    <source>
        <dbReference type="ARBA" id="ARBA00004844"/>
    </source>
</evidence>
<keyword evidence="6 8" id="KW-0378">Hydrolase</keyword>
<dbReference type="Pfam" id="PF01808">
    <property type="entry name" value="AICARFT_IMPCHas"/>
    <property type="match status" value="1"/>
</dbReference>
<keyword evidence="5 8" id="KW-0658">Purine biosynthesis</keyword>
<dbReference type="PROSITE" id="PS51855">
    <property type="entry name" value="MGS"/>
    <property type="match status" value="1"/>
</dbReference>
<dbReference type="Proteomes" id="UP001597251">
    <property type="component" value="Unassembled WGS sequence"/>
</dbReference>
<evidence type="ECO:0000256" key="5">
    <source>
        <dbReference type="ARBA" id="ARBA00022755"/>
    </source>
</evidence>
<comment type="caution">
    <text evidence="10">The sequence shown here is derived from an EMBL/GenBank/DDBJ whole genome shotgun (WGS) entry which is preliminary data.</text>
</comment>
<dbReference type="Gene3D" id="3.40.140.20">
    <property type="match status" value="2"/>
</dbReference>
<dbReference type="PANTHER" id="PTHR11692:SF0">
    <property type="entry name" value="BIFUNCTIONAL PURINE BIOSYNTHESIS PROTEIN ATIC"/>
    <property type="match status" value="1"/>
</dbReference>
<protein>
    <recommendedName>
        <fullName evidence="8">Bifunctional purine biosynthesis protein PurH</fullName>
    </recommendedName>
    <domain>
        <recommendedName>
            <fullName evidence="8">Phosphoribosylaminoimidazolecarboxamide formyltransferase</fullName>
            <ecNumber evidence="8">2.1.2.3</ecNumber>
        </recommendedName>
        <alternativeName>
            <fullName evidence="8">AICAR transformylase</fullName>
        </alternativeName>
    </domain>
    <domain>
        <recommendedName>
            <fullName evidence="8">IMP cyclohydrolase</fullName>
            <ecNumber evidence="8">3.5.4.10</ecNumber>
        </recommendedName>
        <alternativeName>
            <fullName evidence="8">ATIC</fullName>
        </alternativeName>
        <alternativeName>
            <fullName evidence="8">IMP synthase</fullName>
        </alternativeName>
        <alternativeName>
            <fullName evidence="8">Inosinicase</fullName>
        </alternativeName>
    </domain>
</protein>
<dbReference type="Pfam" id="PF02142">
    <property type="entry name" value="MGS"/>
    <property type="match status" value="1"/>
</dbReference>
<gene>
    <name evidence="8 10" type="primary">purH</name>
    <name evidence="10" type="ORF">ACFQ42_00535</name>
</gene>
<evidence type="ECO:0000313" key="10">
    <source>
        <dbReference type="EMBL" id="MFD1417250.1"/>
    </source>
</evidence>
<comment type="domain">
    <text evidence="8">The IMP cyclohydrolase activity resides in the N-terminal region.</text>
</comment>
<comment type="pathway">
    <text evidence="1 8">Purine metabolism; IMP biosynthesis via de novo pathway; IMP from 5-formamido-1-(5-phospho-D-ribosyl)imidazole-4-carboxamide: step 1/1.</text>
</comment>
<dbReference type="HAMAP" id="MF_00139">
    <property type="entry name" value="PurH"/>
    <property type="match status" value="1"/>
</dbReference>
<dbReference type="NCBIfam" id="NF002049">
    <property type="entry name" value="PRK00881.1"/>
    <property type="match status" value="1"/>
</dbReference>
<dbReference type="EC" id="2.1.2.3" evidence="8"/>
<dbReference type="NCBIfam" id="TIGR00355">
    <property type="entry name" value="purH"/>
    <property type="match status" value="1"/>
</dbReference>
<evidence type="ECO:0000256" key="7">
    <source>
        <dbReference type="ARBA" id="ARBA00023268"/>
    </source>
</evidence>
<dbReference type="SUPFAM" id="SSF52335">
    <property type="entry name" value="Methylglyoxal synthase-like"/>
    <property type="match status" value="1"/>
</dbReference>
<dbReference type="InterPro" id="IPR024051">
    <property type="entry name" value="AICAR_Tfase_dup_dom_sf"/>
</dbReference>
<name>A0ABW4BR31_9LACO</name>